<comment type="caution">
    <text evidence="3">The sequence shown here is derived from an EMBL/GenBank/DDBJ whole genome shotgun (WGS) entry which is preliminary data.</text>
</comment>
<feature type="region of interest" description="Disordered" evidence="1">
    <location>
        <begin position="160"/>
        <end position="210"/>
    </location>
</feature>
<proteinExistence type="predicted"/>
<dbReference type="EMBL" id="JACHEM010000003">
    <property type="protein sequence ID" value="MBB6435143.1"/>
    <property type="molecule type" value="Genomic_DNA"/>
</dbReference>
<dbReference type="AlphaFoldDB" id="A0A7X0HFC6"/>
<feature type="domain" description="RNA polymerase sigma-70 region 4" evidence="2">
    <location>
        <begin position="109"/>
        <end position="156"/>
    </location>
</feature>
<evidence type="ECO:0000259" key="2">
    <source>
        <dbReference type="Pfam" id="PF04545"/>
    </source>
</evidence>
<reference evidence="3 4" key="1">
    <citation type="submission" date="2020-08" db="EMBL/GenBank/DDBJ databases">
        <title>Genomic Encyclopedia of Type Strains, Phase IV (KMG-IV): sequencing the most valuable type-strain genomes for metagenomic binning, comparative biology and taxonomic classification.</title>
        <authorList>
            <person name="Goeker M."/>
        </authorList>
    </citation>
    <scope>NUCLEOTIDE SEQUENCE [LARGE SCALE GENOMIC DNA]</scope>
    <source>
        <strain evidence="3 4">DSM 40141</strain>
    </source>
</reference>
<feature type="compositionally biased region" description="Low complexity" evidence="1">
    <location>
        <begin position="198"/>
        <end position="210"/>
    </location>
</feature>
<sequence length="210" mass="23591">MREREAARRRCHEAEFEAFVAGAAGRLLHTATLLTAEPAAANPRAQQLLAAALASTYAHWAGLRGEDPYDRTRQDLVARFARGAWRDWHLWRLRQRLHLLHRRPDVAPLETVTPRERLVMVLRLYEGVAEEQTAAQLGLPLQRVRTLCNRAVSQLYEAHLDARTKPRQSPPEPQQPHGTRGPRGNPVASHPKGPQDPQPDARAPRAVVAP</sequence>
<dbReference type="Proteomes" id="UP000540423">
    <property type="component" value="Unassembled WGS sequence"/>
</dbReference>
<dbReference type="InterPro" id="IPR007630">
    <property type="entry name" value="RNA_pol_sigma70_r4"/>
</dbReference>
<dbReference type="CDD" id="cd06171">
    <property type="entry name" value="Sigma70_r4"/>
    <property type="match status" value="1"/>
</dbReference>
<dbReference type="InterPro" id="IPR036388">
    <property type="entry name" value="WH-like_DNA-bd_sf"/>
</dbReference>
<dbReference type="GO" id="GO:0003700">
    <property type="term" value="F:DNA-binding transcription factor activity"/>
    <property type="evidence" value="ECO:0007669"/>
    <property type="project" value="InterPro"/>
</dbReference>
<evidence type="ECO:0000313" key="4">
    <source>
        <dbReference type="Proteomes" id="UP000540423"/>
    </source>
</evidence>
<dbReference type="InterPro" id="IPR013324">
    <property type="entry name" value="RNA_pol_sigma_r3/r4-like"/>
</dbReference>
<dbReference type="Gene3D" id="1.10.10.10">
    <property type="entry name" value="Winged helix-like DNA-binding domain superfamily/Winged helix DNA-binding domain"/>
    <property type="match status" value="1"/>
</dbReference>
<organism evidence="3 4">
    <name type="scientific">Streptomyces candidus</name>
    <dbReference type="NCBI Taxonomy" id="67283"/>
    <lineage>
        <taxon>Bacteria</taxon>
        <taxon>Bacillati</taxon>
        <taxon>Actinomycetota</taxon>
        <taxon>Actinomycetes</taxon>
        <taxon>Kitasatosporales</taxon>
        <taxon>Streptomycetaceae</taxon>
        <taxon>Streptomyces</taxon>
    </lineage>
</organism>
<evidence type="ECO:0000313" key="3">
    <source>
        <dbReference type="EMBL" id="MBB6435143.1"/>
    </source>
</evidence>
<dbReference type="RefSeq" id="WP_229923326.1">
    <property type="nucleotide sequence ID" value="NZ_BNBN01000004.1"/>
</dbReference>
<evidence type="ECO:0000256" key="1">
    <source>
        <dbReference type="SAM" id="MobiDB-lite"/>
    </source>
</evidence>
<dbReference type="SUPFAM" id="SSF88659">
    <property type="entry name" value="Sigma3 and sigma4 domains of RNA polymerase sigma factors"/>
    <property type="match status" value="1"/>
</dbReference>
<name>A0A7X0HFC6_9ACTN</name>
<keyword evidence="4" id="KW-1185">Reference proteome</keyword>
<protein>
    <recommendedName>
        <fullName evidence="2">RNA polymerase sigma-70 region 4 domain-containing protein</fullName>
    </recommendedName>
</protein>
<accession>A0A7X0HFC6</accession>
<dbReference type="GO" id="GO:0006352">
    <property type="term" value="P:DNA-templated transcription initiation"/>
    <property type="evidence" value="ECO:0007669"/>
    <property type="project" value="InterPro"/>
</dbReference>
<dbReference type="Pfam" id="PF04545">
    <property type="entry name" value="Sigma70_r4"/>
    <property type="match status" value="1"/>
</dbReference>
<gene>
    <name evidence="3" type="ORF">HNQ79_001594</name>
</gene>